<organism evidence="4 5">
    <name type="scientific">Candidatus Avibacteroides avistercoris</name>
    <dbReference type="NCBI Taxonomy" id="2840690"/>
    <lineage>
        <taxon>Bacteria</taxon>
        <taxon>Pseudomonadati</taxon>
        <taxon>Bacteroidota</taxon>
        <taxon>Bacteroidia</taxon>
        <taxon>Bacteroidales</taxon>
        <taxon>Bacteroidaceae</taxon>
        <taxon>Bacteroidaceae incertae sedis</taxon>
        <taxon>Candidatus Avibacteroides</taxon>
    </lineage>
</organism>
<dbReference type="InterPro" id="IPR019665">
    <property type="entry name" value="OxRdtase/DH_put_Rossmann_dom"/>
</dbReference>
<keyword evidence="1" id="KW-0472">Membrane</keyword>
<dbReference type="InterPro" id="IPR018931">
    <property type="entry name" value="DUF2520"/>
</dbReference>
<feature type="domain" description="DUF2520" evidence="3">
    <location>
        <begin position="135"/>
        <end position="257"/>
    </location>
</feature>
<dbReference type="InterPro" id="IPR037108">
    <property type="entry name" value="TM1727-like_C_sf"/>
</dbReference>
<proteinExistence type="predicted"/>
<dbReference type="InterPro" id="IPR008927">
    <property type="entry name" value="6-PGluconate_DH-like_C_sf"/>
</dbReference>
<dbReference type="InterPro" id="IPR036291">
    <property type="entry name" value="NAD(P)-bd_dom_sf"/>
</dbReference>
<feature type="transmembrane region" description="Helical" evidence="1">
    <location>
        <begin position="7"/>
        <end position="30"/>
    </location>
</feature>
<dbReference type="SUPFAM" id="SSF51735">
    <property type="entry name" value="NAD(P)-binding Rossmann-fold domains"/>
    <property type="match status" value="1"/>
</dbReference>
<evidence type="ECO:0000313" key="5">
    <source>
        <dbReference type="Proteomes" id="UP000787625"/>
    </source>
</evidence>
<dbReference type="Gene3D" id="3.40.50.720">
    <property type="entry name" value="NAD(P)-binding Rossmann-like Domain"/>
    <property type="match status" value="1"/>
</dbReference>
<evidence type="ECO:0000259" key="2">
    <source>
        <dbReference type="Pfam" id="PF10727"/>
    </source>
</evidence>
<evidence type="ECO:0000256" key="1">
    <source>
        <dbReference type="SAM" id="Phobius"/>
    </source>
</evidence>
<dbReference type="Gene3D" id="1.10.1040.20">
    <property type="entry name" value="ProC-like, C-terminal domain"/>
    <property type="match status" value="1"/>
</dbReference>
<evidence type="ECO:0000259" key="3">
    <source>
        <dbReference type="Pfam" id="PF10728"/>
    </source>
</evidence>
<accession>A0A9D2ZUZ6</accession>
<dbReference type="PANTHER" id="PTHR40459:SF1">
    <property type="entry name" value="CONSERVED HYPOTHETICAL ALANINE AND LEUCINE RICH PROTEIN"/>
    <property type="match status" value="1"/>
</dbReference>
<reference evidence="4" key="2">
    <citation type="submission" date="2021-04" db="EMBL/GenBank/DDBJ databases">
        <authorList>
            <person name="Gilroy R."/>
        </authorList>
    </citation>
    <scope>NUCLEOTIDE SEQUENCE</scope>
    <source>
        <strain evidence="4">MalCec1-1739</strain>
    </source>
</reference>
<dbReference type="PANTHER" id="PTHR40459">
    <property type="entry name" value="CONSERVED HYPOTHETICAL ALANINE AND LEUCINE RICH PROTEIN"/>
    <property type="match status" value="1"/>
</dbReference>
<dbReference type="AlphaFoldDB" id="A0A9D2ZUZ6"/>
<dbReference type="PROSITE" id="PS51257">
    <property type="entry name" value="PROKAR_LIPOPROTEIN"/>
    <property type="match status" value="1"/>
</dbReference>
<dbReference type="EMBL" id="DWUP01000180">
    <property type="protein sequence ID" value="HJD53587.1"/>
    <property type="molecule type" value="Genomic_DNA"/>
</dbReference>
<dbReference type="Pfam" id="PF10727">
    <property type="entry name" value="Rossmann-like"/>
    <property type="match status" value="1"/>
</dbReference>
<reference evidence="4" key="1">
    <citation type="journal article" date="2021" name="PeerJ">
        <title>Extensive microbial diversity within the chicken gut microbiome revealed by metagenomics and culture.</title>
        <authorList>
            <person name="Gilroy R."/>
            <person name="Ravi A."/>
            <person name="Getino M."/>
            <person name="Pursley I."/>
            <person name="Horton D.L."/>
            <person name="Alikhan N.F."/>
            <person name="Baker D."/>
            <person name="Gharbi K."/>
            <person name="Hall N."/>
            <person name="Watson M."/>
            <person name="Adriaenssens E.M."/>
            <person name="Foster-Nyarko E."/>
            <person name="Jarju S."/>
            <person name="Secka A."/>
            <person name="Antonio M."/>
            <person name="Oren A."/>
            <person name="Chaudhuri R.R."/>
            <person name="La Ragione R."/>
            <person name="Hildebrand F."/>
            <person name="Pallen M.J."/>
        </authorList>
    </citation>
    <scope>NUCLEOTIDE SEQUENCE</scope>
    <source>
        <strain evidence="4">MalCec1-1739</strain>
    </source>
</reference>
<comment type="caution">
    <text evidence="4">The sequence shown here is derived from an EMBL/GenBank/DDBJ whole genome shotgun (WGS) entry which is preliminary data.</text>
</comment>
<gene>
    <name evidence="4" type="ORF">IAA93_07690</name>
</gene>
<dbReference type="SUPFAM" id="SSF48179">
    <property type="entry name" value="6-phosphogluconate dehydrogenase C-terminal domain-like"/>
    <property type="match status" value="1"/>
</dbReference>
<feature type="domain" description="Putative oxidoreductase/dehydrogenase Rossmann-like" evidence="2">
    <location>
        <begin position="5"/>
        <end position="104"/>
    </location>
</feature>
<keyword evidence="1" id="KW-0812">Transmembrane</keyword>
<name>A0A9D2ZUZ6_9BACT</name>
<keyword evidence="1" id="KW-1133">Transmembrane helix</keyword>
<dbReference type="Pfam" id="PF10728">
    <property type="entry name" value="DUF2520"/>
    <property type="match status" value="1"/>
</dbReference>
<dbReference type="Proteomes" id="UP000787625">
    <property type="component" value="Unassembled WGS sequence"/>
</dbReference>
<sequence length="264" mass="28205">MKDIERLRIVIVGAGNLATSLACAMVHAGLSVVQIYSRTDVSACRLAKRVGCASTDDLGKVADADLYVIAVTDTAIAEVIPPLAGSHRGAVFCHTAGSVPMSVFGAAGVADCGVLYPMQTFSKARIVDFAQVQLFVEYSSPRAGEVLTAVAGRLTRHVHEADTATRCRLHIAAVFTCNFANRLYALAERILADGGLPFGVMLPLIDETVAKVHRLSPSQAQTGPASRGDMAIVTQHLDMLEGDEEMRQIYEMMTKSIINGRNQS</sequence>
<evidence type="ECO:0000313" key="4">
    <source>
        <dbReference type="EMBL" id="HJD53587.1"/>
    </source>
</evidence>
<protein>
    <submittedName>
        <fullName evidence="4">DUF2520 domain-containing protein</fullName>
    </submittedName>
</protein>